<keyword evidence="6" id="KW-1133">Transmembrane helix</keyword>
<sequence>MIVMRSDRYEKKQKKKKRKWKLAVLFLLLIIAGTLAYAYYQFNQGVAQSEDKVKNTNEVKYEFNGETDKYGGTNVLLLGSDARGEETPRTDTIMVGQYHPDKGTYKIISIMRDSYVDIPGHGKNRINAAFAYGGPELLRQTIKENFDIDIQYYSIVDFQGFVQLIDEAFPNGVEVDVEKEMSDNIGVTLKPGLQGLDGEHLLGYVRFRHDAVGDFGRVERQQKVMTEIADQFTSIQTLPKLPKLVGVVTPYINTNMDTGDILYMGKSLLSKEGRQIETLRVPVEGSYWDETTPGGADVLGVNLEQNRQAVSEFLSK</sequence>
<gene>
    <name evidence="13" type="ORF">FZD51_21235</name>
</gene>
<evidence type="ECO:0000256" key="11">
    <source>
        <dbReference type="ARBA" id="ARBA00040752"/>
    </source>
</evidence>
<evidence type="ECO:0000256" key="6">
    <source>
        <dbReference type="ARBA" id="ARBA00022989"/>
    </source>
</evidence>
<feature type="domain" description="Cell envelope-related transcriptional attenuator" evidence="12">
    <location>
        <begin position="89"/>
        <end position="232"/>
    </location>
</feature>
<name>A0A5D4QY18_9BACI</name>
<dbReference type="AlphaFoldDB" id="A0A5D4QY18"/>
<dbReference type="PANTHER" id="PTHR33392">
    <property type="entry name" value="POLYISOPRENYL-TEICHOIC ACID--PEPTIDOGLYCAN TEICHOIC ACID TRANSFERASE TAGU"/>
    <property type="match status" value="1"/>
</dbReference>
<dbReference type="PANTHER" id="PTHR33392:SF8">
    <property type="entry name" value="REGULATORY PROTEIN MSRR"/>
    <property type="match status" value="1"/>
</dbReference>
<organism evidence="13 14">
    <name type="scientific">Bacillus infantis</name>
    <dbReference type="NCBI Taxonomy" id="324767"/>
    <lineage>
        <taxon>Bacteria</taxon>
        <taxon>Bacillati</taxon>
        <taxon>Bacillota</taxon>
        <taxon>Bacilli</taxon>
        <taxon>Bacillales</taxon>
        <taxon>Bacillaceae</taxon>
        <taxon>Bacillus</taxon>
    </lineage>
</organism>
<dbReference type="Gene3D" id="3.40.630.190">
    <property type="entry name" value="LCP protein"/>
    <property type="match status" value="1"/>
</dbReference>
<proteinExistence type="inferred from homology"/>
<evidence type="ECO:0000313" key="13">
    <source>
        <dbReference type="EMBL" id="TYS44075.1"/>
    </source>
</evidence>
<evidence type="ECO:0000256" key="7">
    <source>
        <dbReference type="ARBA" id="ARBA00023015"/>
    </source>
</evidence>
<dbReference type="GO" id="GO:0005886">
    <property type="term" value="C:plasma membrane"/>
    <property type="evidence" value="ECO:0007669"/>
    <property type="project" value="UniProtKB-SubCell"/>
</dbReference>
<evidence type="ECO:0000313" key="14">
    <source>
        <dbReference type="Proteomes" id="UP000322139"/>
    </source>
</evidence>
<reference evidence="13 14" key="1">
    <citation type="submission" date="2019-08" db="EMBL/GenBank/DDBJ databases">
        <title>Bacillus genomes from the desert of Cuatro Cienegas, Coahuila.</title>
        <authorList>
            <person name="Olmedo-Alvarez G."/>
        </authorList>
    </citation>
    <scope>NUCLEOTIDE SEQUENCE [LARGE SCALE GENOMIC DNA]</scope>
    <source>
        <strain evidence="13 14">CH446_14T</strain>
    </source>
</reference>
<dbReference type="Pfam" id="PF03816">
    <property type="entry name" value="LytR_cpsA_psr"/>
    <property type="match status" value="1"/>
</dbReference>
<dbReference type="Proteomes" id="UP000322139">
    <property type="component" value="Unassembled WGS sequence"/>
</dbReference>
<keyword evidence="5" id="KW-0735">Signal-anchor</keyword>
<comment type="caution">
    <text evidence="13">The sequence shown here is derived from an EMBL/GenBank/DDBJ whole genome shotgun (WGS) entry which is preliminary data.</text>
</comment>
<evidence type="ECO:0000256" key="5">
    <source>
        <dbReference type="ARBA" id="ARBA00022968"/>
    </source>
</evidence>
<evidence type="ECO:0000256" key="8">
    <source>
        <dbReference type="ARBA" id="ARBA00023136"/>
    </source>
</evidence>
<evidence type="ECO:0000256" key="4">
    <source>
        <dbReference type="ARBA" id="ARBA00022692"/>
    </source>
</evidence>
<dbReference type="InterPro" id="IPR004474">
    <property type="entry name" value="LytR_CpsA_psr"/>
</dbReference>
<dbReference type="NCBIfam" id="TIGR00350">
    <property type="entry name" value="lytR_cpsA_psr"/>
    <property type="match status" value="1"/>
</dbReference>
<protein>
    <recommendedName>
        <fullName evidence="11">Regulatory protein MsrR</fullName>
    </recommendedName>
</protein>
<evidence type="ECO:0000259" key="12">
    <source>
        <dbReference type="Pfam" id="PF03816"/>
    </source>
</evidence>
<keyword evidence="8" id="KW-0472">Membrane</keyword>
<keyword evidence="9" id="KW-0804">Transcription</keyword>
<keyword evidence="4" id="KW-0812">Transmembrane</keyword>
<evidence type="ECO:0000256" key="1">
    <source>
        <dbReference type="ARBA" id="ARBA00004401"/>
    </source>
</evidence>
<evidence type="ECO:0000256" key="10">
    <source>
        <dbReference type="ARBA" id="ARBA00037178"/>
    </source>
</evidence>
<keyword evidence="7" id="KW-0805">Transcription regulation</keyword>
<comment type="function">
    <text evidence="10">Involved in SarA attenuation. Affects resistance to oxacillin and teicoplanin, as well as the synthesis of virulence factors.</text>
</comment>
<dbReference type="InterPro" id="IPR050922">
    <property type="entry name" value="LytR/CpsA/Psr_CW_biosynth"/>
</dbReference>
<comment type="similarity">
    <text evidence="2">Belongs to the LytR/CpsA/Psr (LCP) family.</text>
</comment>
<dbReference type="EMBL" id="VTER01000013">
    <property type="protein sequence ID" value="TYS44075.1"/>
    <property type="molecule type" value="Genomic_DNA"/>
</dbReference>
<dbReference type="GO" id="GO:0071555">
    <property type="term" value="P:cell wall organization"/>
    <property type="evidence" value="ECO:0007669"/>
    <property type="project" value="UniProtKB-KW"/>
</dbReference>
<evidence type="ECO:0000256" key="2">
    <source>
        <dbReference type="ARBA" id="ARBA00006068"/>
    </source>
</evidence>
<comment type="subcellular location">
    <subcellularLocation>
        <location evidence="1">Cell membrane</location>
        <topology evidence="1">Single-pass type II membrane protein</topology>
    </subcellularLocation>
</comment>
<keyword evidence="3" id="KW-1003">Cell membrane</keyword>
<accession>A0A5D4QY18</accession>
<evidence type="ECO:0000256" key="3">
    <source>
        <dbReference type="ARBA" id="ARBA00022475"/>
    </source>
</evidence>
<evidence type="ECO:0000256" key="9">
    <source>
        <dbReference type="ARBA" id="ARBA00023163"/>
    </source>
</evidence>